<evidence type="ECO:0000259" key="2">
    <source>
        <dbReference type="Pfam" id="PF03372"/>
    </source>
</evidence>
<dbReference type="AlphaFoldDB" id="A0A0A0J9E7"/>
<dbReference type="InterPro" id="IPR036691">
    <property type="entry name" value="Endo/exonu/phosph_ase_sf"/>
</dbReference>
<dbReference type="RefSeq" id="WP_084071950.1">
    <property type="nucleotide sequence ID" value="NZ_AVPJ01000004.1"/>
</dbReference>
<dbReference type="InterPro" id="IPR005135">
    <property type="entry name" value="Endo/exonuclease/phosphatase"/>
</dbReference>
<dbReference type="STRING" id="1385520.N802_14195"/>
<dbReference type="SUPFAM" id="SSF56219">
    <property type="entry name" value="DNase I-like"/>
    <property type="match status" value="1"/>
</dbReference>
<dbReference type="PANTHER" id="PTHR14859">
    <property type="entry name" value="CALCOFLUOR WHITE HYPERSENSITIVE PROTEIN PRECURSOR"/>
    <property type="match status" value="1"/>
</dbReference>
<dbReference type="Pfam" id="PF03372">
    <property type="entry name" value="Exo_endo_phos"/>
    <property type="match status" value="1"/>
</dbReference>
<dbReference type="InterPro" id="IPR051916">
    <property type="entry name" value="GPI-anchor_lipid_remodeler"/>
</dbReference>
<comment type="caution">
    <text evidence="3">The sequence shown here is derived from an EMBL/GenBank/DDBJ whole genome shotgun (WGS) entry which is preliminary data.</text>
</comment>
<evidence type="ECO:0000256" key="1">
    <source>
        <dbReference type="SAM" id="MobiDB-lite"/>
    </source>
</evidence>
<dbReference type="Proteomes" id="UP000030002">
    <property type="component" value="Unassembled WGS sequence"/>
</dbReference>
<proteinExistence type="predicted"/>
<reference evidence="3 4" key="1">
    <citation type="submission" date="2013-08" db="EMBL/GenBank/DDBJ databases">
        <title>The genome sequence of Knoellia sinensis.</title>
        <authorList>
            <person name="Zhu W."/>
            <person name="Wang G."/>
        </authorList>
    </citation>
    <scope>NUCLEOTIDE SEQUENCE [LARGE SCALE GENOMIC DNA]</scope>
    <source>
        <strain evidence="3 4">KCTC 19936</strain>
    </source>
</reference>
<dbReference type="Gene3D" id="3.60.10.10">
    <property type="entry name" value="Endonuclease/exonuclease/phosphatase"/>
    <property type="match status" value="1"/>
</dbReference>
<dbReference type="GO" id="GO:0006506">
    <property type="term" value="P:GPI anchor biosynthetic process"/>
    <property type="evidence" value="ECO:0007669"/>
    <property type="project" value="TreeGrafter"/>
</dbReference>
<protein>
    <recommendedName>
        <fullName evidence="2">Endonuclease/exonuclease/phosphatase domain-containing protein</fullName>
    </recommendedName>
</protein>
<dbReference type="PANTHER" id="PTHR14859:SF15">
    <property type="entry name" value="ENDONUCLEASE_EXONUCLEASE_PHOSPHATASE DOMAIN-CONTAINING PROTEIN"/>
    <property type="match status" value="1"/>
</dbReference>
<feature type="region of interest" description="Disordered" evidence="1">
    <location>
        <begin position="257"/>
        <end position="278"/>
    </location>
</feature>
<feature type="domain" description="Endonuclease/exonuclease/phosphatase" evidence="2">
    <location>
        <begin position="7"/>
        <end position="213"/>
    </location>
</feature>
<dbReference type="EMBL" id="AVPJ01000004">
    <property type="protein sequence ID" value="KGN33399.1"/>
    <property type="molecule type" value="Genomic_DNA"/>
</dbReference>
<dbReference type="OrthoDB" id="3820230at2"/>
<sequence>MTTIRIASYNTRDFLEDPYAAARVVRAIDPDVLCLQEVPRRLFSTQRVANFARDCGMYWSGRHRGSGGTTIFTSLRVDVVESKHTRLRVAFLQRTRGFALARVAAPGREPIAVASVHLSLDARERAAHAKVILGAVNVGGEVVLAGDLNENESGEAWKAFAGVMRLVSPAVPTFPARRPRKVLDVIFASSGLHPEPHAAIDIPEADLVAGSDHRPTWVDIRLGEPTVVQEGAEEAAAAASETVTEGMVEEAEALAVDQVAQADPVSPTPGSGADSLER</sequence>
<accession>A0A0A0J9E7</accession>
<dbReference type="eggNOG" id="COG3568">
    <property type="taxonomic scope" value="Bacteria"/>
</dbReference>
<organism evidence="3 4">
    <name type="scientific">Knoellia sinensis KCTC 19936</name>
    <dbReference type="NCBI Taxonomy" id="1385520"/>
    <lineage>
        <taxon>Bacteria</taxon>
        <taxon>Bacillati</taxon>
        <taxon>Actinomycetota</taxon>
        <taxon>Actinomycetes</taxon>
        <taxon>Micrococcales</taxon>
        <taxon>Intrasporangiaceae</taxon>
        <taxon>Knoellia</taxon>
    </lineage>
</organism>
<evidence type="ECO:0000313" key="4">
    <source>
        <dbReference type="Proteomes" id="UP000030002"/>
    </source>
</evidence>
<dbReference type="GO" id="GO:0003824">
    <property type="term" value="F:catalytic activity"/>
    <property type="evidence" value="ECO:0007669"/>
    <property type="project" value="InterPro"/>
</dbReference>
<dbReference type="GO" id="GO:0016020">
    <property type="term" value="C:membrane"/>
    <property type="evidence" value="ECO:0007669"/>
    <property type="project" value="GOC"/>
</dbReference>
<evidence type="ECO:0000313" key="3">
    <source>
        <dbReference type="EMBL" id="KGN33399.1"/>
    </source>
</evidence>
<keyword evidence="4" id="KW-1185">Reference proteome</keyword>
<gene>
    <name evidence="3" type="ORF">N802_14195</name>
</gene>
<name>A0A0A0J9E7_9MICO</name>